<keyword evidence="2" id="KW-1185">Reference proteome</keyword>
<evidence type="ECO:0000313" key="2">
    <source>
        <dbReference type="Proteomes" id="UP000006327"/>
    </source>
</evidence>
<evidence type="ECO:0000313" key="1">
    <source>
        <dbReference type="EMBL" id="GAC18990.1"/>
    </source>
</evidence>
<accession>K6Z6C3</accession>
<comment type="caution">
    <text evidence="1">The sequence shown here is derived from an EMBL/GenBank/DDBJ whole genome shotgun (WGS) entry which is preliminary data.</text>
</comment>
<reference evidence="1 2" key="1">
    <citation type="journal article" date="2017" name="Antonie Van Leeuwenhoek">
        <title>Rhizobium rhizosphaerae sp. nov., a novel species isolated from rice rhizosphere.</title>
        <authorList>
            <person name="Zhao J.J."/>
            <person name="Zhang J."/>
            <person name="Zhang R.J."/>
            <person name="Zhang C.W."/>
            <person name="Yin H.Q."/>
            <person name="Zhang X.X."/>
        </authorList>
    </citation>
    <scope>NUCLEOTIDE SEQUENCE [LARGE SCALE GENOMIC DNA]</scope>
    <source>
        <strain evidence="1 2">BSs20135</strain>
    </source>
</reference>
<dbReference type="AlphaFoldDB" id="K6Z6C3"/>
<dbReference type="EMBL" id="BAEO01000027">
    <property type="protein sequence ID" value="GAC18990.1"/>
    <property type="molecule type" value="Genomic_DNA"/>
</dbReference>
<protein>
    <submittedName>
        <fullName evidence="1">Uncharacterized protein</fullName>
    </submittedName>
</protein>
<organism evidence="1 2">
    <name type="scientific">Paraglaciecola arctica BSs20135</name>
    <dbReference type="NCBI Taxonomy" id="493475"/>
    <lineage>
        <taxon>Bacteria</taxon>
        <taxon>Pseudomonadati</taxon>
        <taxon>Pseudomonadota</taxon>
        <taxon>Gammaproteobacteria</taxon>
        <taxon>Alteromonadales</taxon>
        <taxon>Alteromonadaceae</taxon>
        <taxon>Paraglaciecola</taxon>
    </lineage>
</organism>
<gene>
    <name evidence="1" type="ORF">GARC_2023</name>
</gene>
<sequence length="44" mass="4919">MTGYIRQAVTVSLLGKLAIEGVITDRRLIAQTARQVQFESIDQK</sequence>
<name>K6Z6C3_9ALTE</name>
<proteinExistence type="predicted"/>
<dbReference type="Proteomes" id="UP000006327">
    <property type="component" value="Unassembled WGS sequence"/>
</dbReference>